<dbReference type="Proteomes" id="UP000660885">
    <property type="component" value="Unassembled WGS sequence"/>
</dbReference>
<sequence>MSIEAEPLNLSAEGDGRYGAMTVAPDNLVKAAGAIELSSVAILVNADILTVTGAIIELGESFIEVGGGASYMEAESTTD</sequence>
<gene>
    <name evidence="1" type="ORF">JMJ56_27895</name>
</gene>
<accession>A0ABS1UAU7</accession>
<dbReference type="RefSeq" id="WP_202835026.1">
    <property type="nucleotide sequence ID" value="NZ_JAETWB010000037.1"/>
</dbReference>
<keyword evidence="2" id="KW-1185">Reference proteome</keyword>
<protein>
    <submittedName>
        <fullName evidence="1">Uncharacterized protein</fullName>
    </submittedName>
</protein>
<reference evidence="1 2" key="1">
    <citation type="submission" date="2021-01" db="EMBL/GenBank/DDBJ databases">
        <title>Belnapia mucosa sp. nov. and Belnapia arida sp. nov., isolated from the Tabernas Desert (Almeria, Spain).</title>
        <authorList>
            <person name="Molina-Menor E."/>
            <person name="Vidal-Verdu A."/>
            <person name="Calonge A."/>
            <person name="Satari L."/>
            <person name="Pereto J."/>
            <person name="Porcar M."/>
        </authorList>
    </citation>
    <scope>NUCLEOTIDE SEQUENCE [LARGE SCALE GENOMIC DNA]</scope>
    <source>
        <strain evidence="1 2">T18</strain>
    </source>
</reference>
<organism evidence="1 2">
    <name type="scientific">Belnapia arida</name>
    <dbReference type="NCBI Taxonomy" id="2804533"/>
    <lineage>
        <taxon>Bacteria</taxon>
        <taxon>Pseudomonadati</taxon>
        <taxon>Pseudomonadota</taxon>
        <taxon>Alphaproteobacteria</taxon>
        <taxon>Acetobacterales</taxon>
        <taxon>Roseomonadaceae</taxon>
        <taxon>Belnapia</taxon>
    </lineage>
</organism>
<proteinExistence type="predicted"/>
<dbReference type="EMBL" id="JAETWB010000037">
    <property type="protein sequence ID" value="MBL6081811.1"/>
    <property type="molecule type" value="Genomic_DNA"/>
</dbReference>
<evidence type="ECO:0000313" key="1">
    <source>
        <dbReference type="EMBL" id="MBL6081811.1"/>
    </source>
</evidence>
<evidence type="ECO:0000313" key="2">
    <source>
        <dbReference type="Proteomes" id="UP000660885"/>
    </source>
</evidence>
<comment type="caution">
    <text evidence="1">The sequence shown here is derived from an EMBL/GenBank/DDBJ whole genome shotgun (WGS) entry which is preliminary data.</text>
</comment>
<name>A0ABS1UAU7_9PROT</name>